<evidence type="ECO:0000313" key="2">
    <source>
        <dbReference type="Proteomes" id="UP000238707"/>
    </source>
</evidence>
<accession>A0A2S7VE90</accession>
<dbReference type="Proteomes" id="UP000238707">
    <property type="component" value="Unassembled WGS sequence"/>
</dbReference>
<proteinExistence type="predicted"/>
<organism evidence="1 2">
    <name type="scientific">Vibrio chagasii</name>
    <dbReference type="NCBI Taxonomy" id="170679"/>
    <lineage>
        <taxon>Bacteria</taxon>
        <taxon>Pseudomonadati</taxon>
        <taxon>Pseudomonadota</taxon>
        <taxon>Gammaproteobacteria</taxon>
        <taxon>Vibrionales</taxon>
        <taxon>Vibrionaceae</taxon>
        <taxon>Vibrio</taxon>
    </lineage>
</organism>
<reference evidence="1 2" key="1">
    <citation type="submission" date="2016-12" db="EMBL/GenBank/DDBJ databases">
        <title>Diversity of luminous bacteria.</title>
        <authorList>
            <person name="Yoshizawa S."/>
            <person name="Kogure K."/>
        </authorList>
    </citation>
    <scope>NUCLEOTIDE SEQUENCE [LARGE SCALE GENOMIC DNA]</scope>
    <source>
        <strain evidence="1 2">LC2-408</strain>
    </source>
</reference>
<name>A0A2S7VE90_9VIBR</name>
<sequence length="62" mass="6942">MNYAVERLSTNELSKGNALVYCKSIIEKWLIVLTVVGGEMFDYVIKIPFNSLGTPSFTELPT</sequence>
<protein>
    <submittedName>
        <fullName evidence="1">Uncharacterized protein</fullName>
    </submittedName>
</protein>
<dbReference type="AlphaFoldDB" id="A0A2S7VE90"/>
<evidence type="ECO:0000313" key="1">
    <source>
        <dbReference type="EMBL" id="PQJ60388.1"/>
    </source>
</evidence>
<keyword evidence="2" id="KW-1185">Reference proteome</keyword>
<gene>
    <name evidence="1" type="ORF">BTO10_13565</name>
</gene>
<dbReference type="EMBL" id="MSCI01000002">
    <property type="protein sequence ID" value="PQJ60388.1"/>
    <property type="molecule type" value="Genomic_DNA"/>
</dbReference>
<comment type="caution">
    <text evidence="1">The sequence shown here is derived from an EMBL/GenBank/DDBJ whole genome shotgun (WGS) entry which is preliminary data.</text>
</comment>